<reference evidence="2 3" key="1">
    <citation type="submission" date="2019-03" db="EMBL/GenBank/DDBJ databases">
        <title>Paraburkholderia sp. 4M-K11, isolated from subtropical forest soil.</title>
        <authorList>
            <person name="Gao Z.-H."/>
            <person name="Qiu L.-H."/>
        </authorList>
    </citation>
    <scope>NUCLEOTIDE SEQUENCE [LARGE SCALE GENOMIC DNA]</scope>
    <source>
        <strain evidence="2 3">4M-K11</strain>
    </source>
</reference>
<dbReference type="AlphaFoldDB" id="A0A4V2ZY87"/>
<dbReference type="OrthoDB" id="5244108at2"/>
<dbReference type="GO" id="GO:0016491">
    <property type="term" value="F:oxidoreductase activity"/>
    <property type="evidence" value="ECO:0007669"/>
    <property type="project" value="InterPro"/>
</dbReference>
<organism evidence="2 3">
    <name type="scientific">Paraburkholderia silviterrae</name>
    <dbReference type="NCBI Taxonomy" id="2528715"/>
    <lineage>
        <taxon>Bacteria</taxon>
        <taxon>Pseudomonadati</taxon>
        <taxon>Pseudomonadota</taxon>
        <taxon>Betaproteobacteria</taxon>
        <taxon>Burkholderiales</taxon>
        <taxon>Burkholderiaceae</taxon>
        <taxon>Paraburkholderia</taxon>
    </lineage>
</organism>
<evidence type="ECO:0000313" key="2">
    <source>
        <dbReference type="EMBL" id="TDG18858.1"/>
    </source>
</evidence>
<proteinExistence type="predicted"/>
<evidence type="ECO:0000313" key="3">
    <source>
        <dbReference type="Proteomes" id="UP000295722"/>
    </source>
</evidence>
<keyword evidence="3" id="KW-1185">Reference proteome</keyword>
<feature type="domain" description="DSBA-like thioredoxin" evidence="1">
    <location>
        <begin position="3"/>
        <end position="82"/>
    </location>
</feature>
<dbReference type="InterPro" id="IPR001853">
    <property type="entry name" value="DSBA-like_thioredoxin_dom"/>
</dbReference>
<comment type="caution">
    <text evidence="2">The sequence shown here is derived from an EMBL/GenBank/DDBJ whole genome shotgun (WGS) entry which is preliminary data.</text>
</comment>
<dbReference type="EMBL" id="SMRP01000026">
    <property type="protein sequence ID" value="TDG18858.1"/>
    <property type="molecule type" value="Genomic_DNA"/>
</dbReference>
<dbReference type="Pfam" id="PF01323">
    <property type="entry name" value="DSBA"/>
    <property type="match status" value="1"/>
</dbReference>
<dbReference type="Proteomes" id="UP000295722">
    <property type="component" value="Unassembled WGS sequence"/>
</dbReference>
<dbReference type="Gene3D" id="3.40.30.10">
    <property type="entry name" value="Glutaredoxin"/>
    <property type="match status" value="1"/>
</dbReference>
<evidence type="ECO:0000259" key="1">
    <source>
        <dbReference type="Pfam" id="PF01323"/>
    </source>
</evidence>
<sequence length="103" mass="11831">MKVEFFLDYGSPCAYLANTQIHRLNTDVEITPPDAPSVMQAENNQMSSACPARMRYASLAIARWAKHYDVPFAPNRRALTFENDRLQFVQARLRDPLVKEKSE</sequence>
<gene>
    <name evidence="2" type="ORF">EYW47_32465</name>
</gene>
<name>A0A4V2ZY87_9BURK</name>
<dbReference type="RefSeq" id="WP_133198910.1">
    <property type="nucleotide sequence ID" value="NZ_JBHUCW010000046.1"/>
</dbReference>
<accession>A0A4V2ZY87</accession>
<protein>
    <recommendedName>
        <fullName evidence="1">DSBA-like thioredoxin domain-containing protein</fullName>
    </recommendedName>
</protein>